<dbReference type="EMBL" id="LR031573">
    <property type="protein sequence ID" value="VDC89098.1"/>
    <property type="molecule type" value="Genomic_DNA"/>
</dbReference>
<proteinExistence type="predicted"/>
<gene>
    <name evidence="3" type="ORF">BRAA02T07152Z</name>
    <name evidence="2" type="ORF">BRAPAZ1V2_A02P26910.2</name>
</gene>
<evidence type="ECO:0000256" key="1">
    <source>
        <dbReference type="SAM" id="MobiDB-lite"/>
    </source>
</evidence>
<protein>
    <submittedName>
        <fullName evidence="2">Uncharacterized protein</fullName>
    </submittedName>
</protein>
<organism evidence="3">
    <name type="scientific">Brassica campestris</name>
    <name type="common">Field mustard</name>
    <dbReference type="NCBI Taxonomy" id="3711"/>
    <lineage>
        <taxon>Eukaryota</taxon>
        <taxon>Viridiplantae</taxon>
        <taxon>Streptophyta</taxon>
        <taxon>Embryophyta</taxon>
        <taxon>Tracheophyta</taxon>
        <taxon>Spermatophyta</taxon>
        <taxon>Magnoliopsida</taxon>
        <taxon>eudicotyledons</taxon>
        <taxon>Gunneridae</taxon>
        <taxon>Pentapetalae</taxon>
        <taxon>rosids</taxon>
        <taxon>malvids</taxon>
        <taxon>Brassicales</taxon>
        <taxon>Brassicaceae</taxon>
        <taxon>Brassiceae</taxon>
        <taxon>Brassica</taxon>
    </lineage>
</organism>
<name>A0A3P6AYH0_BRACM</name>
<dbReference type="Proteomes" id="UP000694005">
    <property type="component" value="Chromosome A02"/>
</dbReference>
<feature type="non-terminal residue" evidence="3">
    <location>
        <position position="83"/>
    </location>
</feature>
<evidence type="ECO:0000313" key="3">
    <source>
        <dbReference type="EMBL" id="VDC89098.1"/>
    </source>
</evidence>
<sequence length="83" mass="8473">MASNAGKPLWMKHAEVAKIKEEGEKDADAKAAFDATFKGSKKPIGPVDPSKSTASGAGIGGGTAWAPSTLIVTTKDSDGRKVT</sequence>
<dbReference type="EMBL" id="LS974618">
    <property type="protein sequence ID" value="CAG7893739.1"/>
    <property type="molecule type" value="Genomic_DNA"/>
</dbReference>
<dbReference type="AlphaFoldDB" id="A0A3P6AYH0"/>
<feature type="region of interest" description="Disordered" evidence="1">
    <location>
        <begin position="38"/>
        <end position="83"/>
    </location>
</feature>
<accession>A0A3P6AYH0</accession>
<reference evidence="3" key="1">
    <citation type="submission" date="2018-11" db="EMBL/GenBank/DDBJ databases">
        <authorList>
            <consortium name="Genoscope - CEA"/>
            <person name="William W."/>
        </authorList>
    </citation>
    <scope>NUCLEOTIDE SEQUENCE</scope>
</reference>
<dbReference type="Gramene" id="A02p26910.2_BraZ1">
    <property type="protein sequence ID" value="A02p26910.2_BraZ1.CDS.1"/>
    <property type="gene ID" value="A02g26910.2_BraZ1"/>
</dbReference>
<evidence type="ECO:0000313" key="2">
    <source>
        <dbReference type="EMBL" id="CAG7893739.1"/>
    </source>
</evidence>